<dbReference type="Gene3D" id="3.40.640.10">
    <property type="entry name" value="Type I PLP-dependent aspartate aminotransferase-like (Major domain)"/>
    <property type="match status" value="1"/>
</dbReference>
<dbReference type="Pfam" id="PF00155">
    <property type="entry name" value="Aminotran_1_2"/>
    <property type="match status" value="1"/>
</dbReference>
<comment type="caution">
    <text evidence="8">The sequence shown here is derived from an EMBL/GenBank/DDBJ whole genome shotgun (WGS) entry which is preliminary data.</text>
</comment>
<dbReference type="GO" id="GO:0008483">
    <property type="term" value="F:transaminase activity"/>
    <property type="evidence" value="ECO:0007669"/>
    <property type="project" value="UniProtKB-KW"/>
</dbReference>
<dbReference type="CDD" id="cd00609">
    <property type="entry name" value="AAT_like"/>
    <property type="match status" value="1"/>
</dbReference>
<dbReference type="InterPro" id="IPR050478">
    <property type="entry name" value="Ethylene_sulfur-biosynth"/>
</dbReference>
<dbReference type="InterPro" id="IPR015424">
    <property type="entry name" value="PyrdxlP-dep_Trfase"/>
</dbReference>
<evidence type="ECO:0000256" key="5">
    <source>
        <dbReference type="ARBA" id="ARBA00022898"/>
    </source>
</evidence>
<evidence type="ECO:0000256" key="2">
    <source>
        <dbReference type="ARBA" id="ARBA00007441"/>
    </source>
</evidence>
<evidence type="ECO:0000256" key="1">
    <source>
        <dbReference type="ARBA" id="ARBA00001933"/>
    </source>
</evidence>
<reference evidence="8" key="1">
    <citation type="submission" date="2021-03" db="EMBL/GenBank/DDBJ databases">
        <authorList>
            <person name="Tagirdzhanova G."/>
        </authorList>
    </citation>
    <scope>NUCLEOTIDE SEQUENCE</scope>
</reference>
<comment type="cofactor">
    <cofactor evidence="1">
        <name>pyridoxal 5'-phosphate</name>
        <dbReference type="ChEBI" id="CHEBI:597326"/>
    </cofactor>
</comment>
<dbReference type="SUPFAM" id="SSF53383">
    <property type="entry name" value="PLP-dependent transferases"/>
    <property type="match status" value="1"/>
</dbReference>
<dbReference type="InterPro" id="IPR015421">
    <property type="entry name" value="PyrdxlP-dep_Trfase_major"/>
</dbReference>
<dbReference type="OrthoDB" id="7042322at2759"/>
<keyword evidence="5" id="KW-0663">Pyridoxal phosphate</keyword>
<organism evidence="8 9">
    <name type="scientific">Alectoria fallacina</name>
    <dbReference type="NCBI Taxonomy" id="1903189"/>
    <lineage>
        <taxon>Eukaryota</taxon>
        <taxon>Fungi</taxon>
        <taxon>Dikarya</taxon>
        <taxon>Ascomycota</taxon>
        <taxon>Pezizomycotina</taxon>
        <taxon>Lecanoromycetes</taxon>
        <taxon>OSLEUM clade</taxon>
        <taxon>Lecanoromycetidae</taxon>
        <taxon>Lecanorales</taxon>
        <taxon>Lecanorineae</taxon>
        <taxon>Parmeliaceae</taxon>
        <taxon>Alectoria</taxon>
    </lineage>
</organism>
<evidence type="ECO:0000256" key="6">
    <source>
        <dbReference type="SAM" id="MobiDB-lite"/>
    </source>
</evidence>
<proteinExistence type="inferred from homology"/>
<dbReference type="InterPro" id="IPR015422">
    <property type="entry name" value="PyrdxlP-dep_Trfase_small"/>
</dbReference>
<feature type="region of interest" description="Disordered" evidence="6">
    <location>
        <begin position="248"/>
        <end position="275"/>
    </location>
</feature>
<dbReference type="PRINTS" id="PR00753">
    <property type="entry name" value="ACCSYNTHASE"/>
</dbReference>
<evidence type="ECO:0000313" key="9">
    <source>
        <dbReference type="Proteomes" id="UP000664203"/>
    </source>
</evidence>
<evidence type="ECO:0000256" key="4">
    <source>
        <dbReference type="ARBA" id="ARBA00022679"/>
    </source>
</evidence>
<sequence length="489" mass="54066">MAYTGLSSRMSSIIATVMPKIAITVAERNSTDHPRIDLATVENWVVRDELVAIYKEAIARELSPENLSYPRGFGGDPDLLSALASFFNTYFRPAIQVQPSHIVLTAGASSCLDQLLYTICDAGDSVLVPAPYWNGFDFHLTLRTDVTVLPVSSPSLSTTVSAAILPALNTAYETAPDPARVKALIFTNPHNPLGQCYTKNIIKEVVRWCGRKEICFVGDEVYGLSEFRQRTGEEGFVSALNLVKEMKERKRDDEIDDETNAEEKENNGRELPRTKLNAKESDIDLSRVHIIWSLSKDLGCSGLRMAALISQDNTPLLTGMRLLSTPLLSSSSMLLAAALFSSAKLHTIVKLNRVRLARAYAIIIEAQLRRWGAEFMEARAGCFVWARLLVRSGRTEGGVDVMGHELVKGMVSGHAEPSSDWEMQQIGRLKDGGVLVSPGHAYHLGAWPREVRLGEDHICRRGGQVEGRATQNWLMFGAGKEKERYRGGY</sequence>
<dbReference type="Gene3D" id="3.90.1150.10">
    <property type="entry name" value="Aspartate Aminotransferase, domain 1"/>
    <property type="match status" value="1"/>
</dbReference>
<evidence type="ECO:0000259" key="7">
    <source>
        <dbReference type="Pfam" id="PF00155"/>
    </source>
</evidence>
<dbReference type="InterPro" id="IPR004839">
    <property type="entry name" value="Aminotransferase_I/II_large"/>
</dbReference>
<dbReference type="Proteomes" id="UP000664203">
    <property type="component" value="Unassembled WGS sequence"/>
</dbReference>
<name>A0A8H3IU88_9LECA</name>
<comment type="similarity">
    <text evidence="2">Belongs to the class-I pyridoxal-phosphate-dependent aminotransferase family.</text>
</comment>
<dbReference type="AlphaFoldDB" id="A0A8H3IU88"/>
<accession>A0A8H3IU88</accession>
<evidence type="ECO:0000256" key="3">
    <source>
        <dbReference type="ARBA" id="ARBA00022576"/>
    </source>
</evidence>
<dbReference type="PANTHER" id="PTHR43795:SF32">
    <property type="entry name" value="AMINOTRANSFERASE GLII-RELATED"/>
    <property type="match status" value="1"/>
</dbReference>
<dbReference type="PANTHER" id="PTHR43795">
    <property type="entry name" value="BIFUNCTIONAL ASPARTATE AMINOTRANSFERASE AND GLUTAMATE/ASPARTATE-PREPHENATE AMINOTRANSFERASE-RELATED"/>
    <property type="match status" value="1"/>
</dbReference>
<feature type="compositionally biased region" description="Basic and acidic residues" evidence="6">
    <location>
        <begin position="261"/>
        <end position="275"/>
    </location>
</feature>
<evidence type="ECO:0000313" key="8">
    <source>
        <dbReference type="EMBL" id="CAF9933820.1"/>
    </source>
</evidence>
<gene>
    <name evidence="8" type="ORF">ALECFALPRED_005762</name>
</gene>
<dbReference type="GO" id="GO:0030170">
    <property type="term" value="F:pyridoxal phosphate binding"/>
    <property type="evidence" value="ECO:0007669"/>
    <property type="project" value="InterPro"/>
</dbReference>
<feature type="domain" description="Aminotransferase class I/classII large" evidence="7">
    <location>
        <begin position="57"/>
        <end position="444"/>
    </location>
</feature>
<keyword evidence="4" id="KW-0808">Transferase</keyword>
<keyword evidence="3" id="KW-0032">Aminotransferase</keyword>
<dbReference type="GO" id="GO:0006520">
    <property type="term" value="P:amino acid metabolic process"/>
    <property type="evidence" value="ECO:0007669"/>
    <property type="project" value="TreeGrafter"/>
</dbReference>
<protein>
    <recommendedName>
        <fullName evidence="7">Aminotransferase class I/classII large domain-containing protein</fullName>
    </recommendedName>
</protein>
<keyword evidence="9" id="KW-1185">Reference proteome</keyword>
<dbReference type="EMBL" id="CAJPDR010000361">
    <property type="protein sequence ID" value="CAF9933820.1"/>
    <property type="molecule type" value="Genomic_DNA"/>
</dbReference>